<gene>
    <name evidence="2" type="ORF">PQO03_03540</name>
</gene>
<organism evidence="2 3">
    <name type="scientific">Lentisphaera profundi</name>
    <dbReference type="NCBI Taxonomy" id="1658616"/>
    <lineage>
        <taxon>Bacteria</taxon>
        <taxon>Pseudomonadati</taxon>
        <taxon>Lentisphaerota</taxon>
        <taxon>Lentisphaeria</taxon>
        <taxon>Lentisphaerales</taxon>
        <taxon>Lentisphaeraceae</taxon>
        <taxon>Lentisphaera</taxon>
    </lineage>
</organism>
<dbReference type="Proteomes" id="UP001214250">
    <property type="component" value="Chromosome 1"/>
</dbReference>
<evidence type="ECO:0000259" key="1">
    <source>
        <dbReference type="Pfam" id="PF01609"/>
    </source>
</evidence>
<dbReference type="InterPro" id="IPR047654">
    <property type="entry name" value="IS1634_transpos"/>
</dbReference>
<protein>
    <submittedName>
        <fullName evidence="2">IS1634 family transposase</fullName>
    </submittedName>
</protein>
<dbReference type="RefSeq" id="WP_274151165.1">
    <property type="nucleotide sequence ID" value="NZ_CP117811.1"/>
</dbReference>
<dbReference type="Pfam" id="PF01609">
    <property type="entry name" value="DDE_Tnp_1"/>
    <property type="match status" value="1"/>
</dbReference>
<dbReference type="InterPro" id="IPR002559">
    <property type="entry name" value="Transposase_11"/>
</dbReference>
<dbReference type="PANTHER" id="PTHR34614">
    <property type="match status" value="1"/>
</dbReference>
<evidence type="ECO:0000313" key="3">
    <source>
        <dbReference type="Proteomes" id="UP001214250"/>
    </source>
</evidence>
<reference evidence="2 3" key="1">
    <citation type="submission" date="2023-02" db="EMBL/GenBank/DDBJ databases">
        <title>Genome sequence of Lentisphaera profundi SAORIC-696.</title>
        <authorList>
            <person name="Kim e."/>
            <person name="Cho J.-C."/>
            <person name="Choi A."/>
            <person name="Kang I."/>
        </authorList>
    </citation>
    <scope>NUCLEOTIDE SEQUENCE [LARGE SCALE GENOMIC DNA]</scope>
    <source>
        <strain evidence="2 3">SAORIC-696</strain>
    </source>
</reference>
<evidence type="ECO:0000313" key="2">
    <source>
        <dbReference type="EMBL" id="WDE97029.1"/>
    </source>
</evidence>
<proteinExistence type="predicted"/>
<dbReference type="NCBIfam" id="NF033559">
    <property type="entry name" value="transpos_IS1634"/>
    <property type="match status" value="1"/>
</dbReference>
<keyword evidence="3" id="KW-1185">Reference proteome</keyword>
<dbReference type="PANTHER" id="PTHR34614:SF2">
    <property type="entry name" value="TRANSPOSASE IS4-LIKE DOMAIN-CONTAINING PROTEIN"/>
    <property type="match status" value="1"/>
</dbReference>
<sequence>MYLETIKSKRNGKIYVSHLVRETFREDGKIKHRTLSNVSKLPPAQLLALKNSLKGKKGDFNLEDLRHGRSYEFGASYVFMELAKNLGLDKMIFSQKTQCREDVLAMIVGRLVYQGSKLSLTNMYQDTFLWALAGYELGVRPDVEAHCYKPMDELLERKDKIERKLSKKHLEDGCMVLYDMTNTWFEGKYEDSDLVAFGKPKGGKVGYKQIAIGLLTDKKGCPVGVEIFKGSTSDQTTVLGEVKKLSEKYGLKNLIFTGDRGMLTPKRIAEVNEIDYSTITALTHSQIKTLHEKDNIQMELFDSRSILEVMDDDNKNIRYMLCKNENTMRDENATRRALIAKIEKELTQKSSVKQKRQRVRVAASVGRLFERCKVEKFFQWDVDDNGKLTWSLNEEKVKQEEKFDGCYIIRTDAPKENIGKDETVLAYRDLQKVEQAFRNLKTVSLELRPMHHKTDERLKSHIFLSTLAYYIQWNATQLLKLLFDEDGKYKEKRWTFQHVVERLKSIRITENLIDGVVVKKEVSQPDEEQQKILNLLGVKLK</sequence>
<dbReference type="EMBL" id="CP117811">
    <property type="protein sequence ID" value="WDE97029.1"/>
    <property type="molecule type" value="Genomic_DNA"/>
</dbReference>
<accession>A0ABY7VWB4</accession>
<name>A0ABY7VWB4_9BACT</name>
<feature type="domain" description="Transposase IS4-like" evidence="1">
    <location>
        <begin position="198"/>
        <end position="470"/>
    </location>
</feature>